<dbReference type="NCBIfam" id="TIGR00964">
    <property type="entry name" value="secE_bact"/>
    <property type="match status" value="1"/>
</dbReference>
<dbReference type="GO" id="GO:0006605">
    <property type="term" value="P:protein targeting"/>
    <property type="evidence" value="ECO:0007669"/>
    <property type="project" value="UniProtKB-UniRule"/>
</dbReference>
<organism evidence="10 11">
    <name type="scientific">Candidatus Harrisonbacteria bacterium RIFCSPLOWO2_01_FULL_44_18</name>
    <dbReference type="NCBI Taxonomy" id="1798407"/>
    <lineage>
        <taxon>Bacteria</taxon>
        <taxon>Candidatus Harrisoniibacteriota</taxon>
    </lineage>
</organism>
<comment type="subcellular location">
    <subcellularLocation>
        <location evidence="9">Cell membrane</location>
        <topology evidence="9">Single-pass membrane protein</topology>
    </subcellularLocation>
    <subcellularLocation>
        <location evidence="1">Membrane</location>
    </subcellularLocation>
</comment>
<evidence type="ECO:0000256" key="5">
    <source>
        <dbReference type="ARBA" id="ARBA00022927"/>
    </source>
</evidence>
<dbReference type="GO" id="GO:0043952">
    <property type="term" value="P:protein transport by the Sec complex"/>
    <property type="evidence" value="ECO:0007669"/>
    <property type="project" value="UniProtKB-UniRule"/>
</dbReference>
<keyword evidence="3 9" id="KW-1003">Cell membrane</keyword>
<dbReference type="InterPro" id="IPR001901">
    <property type="entry name" value="Translocase_SecE/Sec61-g"/>
</dbReference>
<evidence type="ECO:0000256" key="3">
    <source>
        <dbReference type="ARBA" id="ARBA00022475"/>
    </source>
</evidence>
<dbReference type="InterPro" id="IPR038379">
    <property type="entry name" value="SecE_sf"/>
</dbReference>
<evidence type="ECO:0000256" key="9">
    <source>
        <dbReference type="HAMAP-Rule" id="MF_00422"/>
    </source>
</evidence>
<feature type="transmembrane region" description="Helical" evidence="9">
    <location>
        <begin position="30"/>
        <end position="52"/>
    </location>
</feature>
<dbReference type="AlphaFoldDB" id="A0A1G1ZL74"/>
<evidence type="ECO:0000256" key="7">
    <source>
        <dbReference type="ARBA" id="ARBA00023010"/>
    </source>
</evidence>
<dbReference type="Gene3D" id="1.20.5.1030">
    <property type="entry name" value="Preprotein translocase secy subunit"/>
    <property type="match status" value="1"/>
</dbReference>
<gene>
    <name evidence="9" type="primary">secE</name>
    <name evidence="10" type="ORF">A3A16_00720</name>
</gene>
<dbReference type="PANTHER" id="PTHR33910">
    <property type="entry name" value="PROTEIN TRANSLOCASE SUBUNIT SECE"/>
    <property type="match status" value="1"/>
</dbReference>
<keyword evidence="6 9" id="KW-1133">Transmembrane helix</keyword>
<evidence type="ECO:0000256" key="4">
    <source>
        <dbReference type="ARBA" id="ARBA00022692"/>
    </source>
</evidence>
<keyword evidence="7 9" id="KW-0811">Translocation</keyword>
<evidence type="ECO:0000256" key="2">
    <source>
        <dbReference type="ARBA" id="ARBA00022448"/>
    </source>
</evidence>
<reference evidence="10 11" key="1">
    <citation type="journal article" date="2016" name="Nat. Commun.">
        <title>Thousands of microbial genomes shed light on interconnected biogeochemical processes in an aquifer system.</title>
        <authorList>
            <person name="Anantharaman K."/>
            <person name="Brown C.T."/>
            <person name="Hug L.A."/>
            <person name="Sharon I."/>
            <person name="Castelle C.J."/>
            <person name="Probst A.J."/>
            <person name="Thomas B.C."/>
            <person name="Singh A."/>
            <person name="Wilkins M.J."/>
            <person name="Karaoz U."/>
            <person name="Brodie E.L."/>
            <person name="Williams K.H."/>
            <person name="Hubbard S.S."/>
            <person name="Banfield J.F."/>
        </authorList>
    </citation>
    <scope>NUCLEOTIDE SEQUENCE [LARGE SCALE GENOMIC DNA]</scope>
</reference>
<name>A0A1G1ZL74_9BACT</name>
<keyword evidence="8 9" id="KW-0472">Membrane</keyword>
<dbReference type="Pfam" id="PF00584">
    <property type="entry name" value="SecE"/>
    <property type="match status" value="1"/>
</dbReference>
<protein>
    <recommendedName>
        <fullName evidence="9">Protein translocase subunit SecE</fullName>
    </recommendedName>
</protein>
<comment type="function">
    <text evidence="9">Essential subunit of the Sec protein translocation channel SecYEG. Clamps together the 2 halves of SecY. May contact the channel plug during translocation.</text>
</comment>
<proteinExistence type="inferred from homology"/>
<sequence>MLAKFQAFLQESKQEFKRINWPDFQETRRLTLIVIGLSLGVAIFLGLLDFIFSSLLQKLIL</sequence>
<dbReference type="PROSITE" id="PS01067">
    <property type="entry name" value="SECE_SEC61G"/>
    <property type="match status" value="1"/>
</dbReference>
<dbReference type="GO" id="GO:0009306">
    <property type="term" value="P:protein secretion"/>
    <property type="evidence" value="ECO:0007669"/>
    <property type="project" value="UniProtKB-UniRule"/>
</dbReference>
<evidence type="ECO:0000256" key="1">
    <source>
        <dbReference type="ARBA" id="ARBA00004370"/>
    </source>
</evidence>
<accession>A0A1G1ZL74</accession>
<keyword evidence="2 9" id="KW-0813">Transport</keyword>
<comment type="subunit">
    <text evidence="9">Component of the Sec protein translocase complex. Heterotrimer consisting of SecY, SecE and SecG subunits. The heterotrimers can form oligomers, although 1 heterotrimer is thought to be able to translocate proteins. Interacts with the ribosome. Interacts with SecDF, and other proteins may be involved. Interacts with SecA.</text>
</comment>
<dbReference type="Proteomes" id="UP000177942">
    <property type="component" value="Unassembled WGS sequence"/>
</dbReference>
<dbReference type="InterPro" id="IPR005807">
    <property type="entry name" value="SecE_bac"/>
</dbReference>
<dbReference type="STRING" id="1798407.A3A16_00720"/>
<dbReference type="PANTHER" id="PTHR33910:SF1">
    <property type="entry name" value="PROTEIN TRANSLOCASE SUBUNIT SECE"/>
    <property type="match status" value="1"/>
</dbReference>
<evidence type="ECO:0000256" key="8">
    <source>
        <dbReference type="ARBA" id="ARBA00023136"/>
    </source>
</evidence>
<dbReference type="GO" id="GO:0065002">
    <property type="term" value="P:intracellular protein transmembrane transport"/>
    <property type="evidence" value="ECO:0007669"/>
    <property type="project" value="UniProtKB-UniRule"/>
</dbReference>
<keyword evidence="4 9" id="KW-0812">Transmembrane</keyword>
<evidence type="ECO:0000313" key="11">
    <source>
        <dbReference type="Proteomes" id="UP000177942"/>
    </source>
</evidence>
<dbReference type="EMBL" id="MHJJ01000014">
    <property type="protein sequence ID" value="OGY65199.1"/>
    <property type="molecule type" value="Genomic_DNA"/>
</dbReference>
<dbReference type="GO" id="GO:0005886">
    <property type="term" value="C:plasma membrane"/>
    <property type="evidence" value="ECO:0007669"/>
    <property type="project" value="UniProtKB-SubCell"/>
</dbReference>
<comment type="caution">
    <text evidence="10">The sequence shown here is derived from an EMBL/GenBank/DDBJ whole genome shotgun (WGS) entry which is preliminary data.</text>
</comment>
<comment type="similarity">
    <text evidence="9">Belongs to the SecE/SEC61-gamma family.</text>
</comment>
<evidence type="ECO:0000313" key="10">
    <source>
        <dbReference type="EMBL" id="OGY65199.1"/>
    </source>
</evidence>
<keyword evidence="5 9" id="KW-0653">Protein transport</keyword>
<evidence type="ECO:0000256" key="6">
    <source>
        <dbReference type="ARBA" id="ARBA00022989"/>
    </source>
</evidence>
<dbReference type="HAMAP" id="MF_00422">
    <property type="entry name" value="SecE"/>
    <property type="match status" value="1"/>
</dbReference>
<dbReference type="GO" id="GO:0008320">
    <property type="term" value="F:protein transmembrane transporter activity"/>
    <property type="evidence" value="ECO:0007669"/>
    <property type="project" value="UniProtKB-UniRule"/>
</dbReference>